<dbReference type="CDD" id="cd00565">
    <property type="entry name" value="Ubl_ThiS"/>
    <property type="match status" value="1"/>
</dbReference>
<organism evidence="1 2">
    <name type="scientific">Marinithermus hydrothermalis (strain DSM 14884 / JCM 11576 / T1)</name>
    <dbReference type="NCBI Taxonomy" id="869210"/>
    <lineage>
        <taxon>Bacteria</taxon>
        <taxon>Thermotogati</taxon>
        <taxon>Deinococcota</taxon>
        <taxon>Deinococci</taxon>
        <taxon>Thermales</taxon>
        <taxon>Thermaceae</taxon>
        <taxon>Marinithermus</taxon>
    </lineage>
</organism>
<dbReference type="OrthoDB" id="33120at2"/>
<dbReference type="Pfam" id="PF02597">
    <property type="entry name" value="ThiS"/>
    <property type="match status" value="1"/>
</dbReference>
<dbReference type="InterPro" id="IPR012675">
    <property type="entry name" value="Beta-grasp_dom_sf"/>
</dbReference>
<dbReference type="STRING" id="869210.Marky_1742"/>
<reference evidence="1 2" key="1">
    <citation type="journal article" date="2012" name="Stand. Genomic Sci.">
        <title>Complete genome sequence of the aerobic, heterotroph Marinithermus hydrothermalis type strain (T1(T)) from a deep-sea hydrothermal vent chimney.</title>
        <authorList>
            <person name="Copeland A."/>
            <person name="Gu W."/>
            <person name="Yasawong M."/>
            <person name="Lapidus A."/>
            <person name="Lucas S."/>
            <person name="Deshpande S."/>
            <person name="Pagani I."/>
            <person name="Tapia R."/>
            <person name="Cheng J.F."/>
            <person name="Goodwin L.A."/>
            <person name="Pitluck S."/>
            <person name="Liolios K."/>
            <person name="Ivanova N."/>
            <person name="Mavromatis K."/>
            <person name="Mikhailova N."/>
            <person name="Pati A."/>
            <person name="Chen A."/>
            <person name="Palaniappan K."/>
            <person name="Land M."/>
            <person name="Pan C."/>
            <person name="Brambilla E.M."/>
            <person name="Rohde M."/>
            <person name="Tindall B.J."/>
            <person name="Sikorski J."/>
            <person name="Goker M."/>
            <person name="Detter J.C."/>
            <person name="Bristow J."/>
            <person name="Eisen J.A."/>
            <person name="Markowitz V."/>
            <person name="Hugenholtz P."/>
            <person name="Kyrpides N.C."/>
            <person name="Klenk H.P."/>
            <person name="Woyke T."/>
        </authorList>
    </citation>
    <scope>NUCLEOTIDE SEQUENCE [LARGE SCALE GENOMIC DNA]</scope>
    <source>
        <strain evidence="2">DSM 14884 / JCM 11576 / T1</strain>
    </source>
</reference>
<dbReference type="SUPFAM" id="SSF54285">
    <property type="entry name" value="MoaD/ThiS"/>
    <property type="match status" value="1"/>
</dbReference>
<dbReference type="AlphaFoldDB" id="F2NMU3"/>
<dbReference type="InterPro" id="IPR010035">
    <property type="entry name" value="Thi_S"/>
</dbReference>
<proteinExistence type="predicted"/>
<gene>
    <name evidence="1" type="ordered locus">Marky_1742</name>
</gene>
<dbReference type="NCBIfam" id="TIGR01683">
    <property type="entry name" value="thiS"/>
    <property type="match status" value="1"/>
</dbReference>
<protein>
    <submittedName>
        <fullName evidence="1">Thiamine biosynthesis protein ThiS</fullName>
    </submittedName>
</protein>
<sequence length="64" mass="6718">MVRVNGKPVPAAGQTLTELLEAFGLDPEQVAVLVNGEVYPRGELPDTPLADGDEVEIVTLMQGG</sequence>
<evidence type="ECO:0000313" key="1">
    <source>
        <dbReference type="EMBL" id="AEB12477.1"/>
    </source>
</evidence>
<dbReference type="PANTHER" id="PTHR34472:SF1">
    <property type="entry name" value="SULFUR CARRIER PROTEIN THIS"/>
    <property type="match status" value="1"/>
</dbReference>
<accession>F2NMU3</accession>
<keyword evidence="2" id="KW-1185">Reference proteome</keyword>
<dbReference type="RefSeq" id="WP_013704523.1">
    <property type="nucleotide sequence ID" value="NC_015387.1"/>
</dbReference>
<dbReference type="InterPro" id="IPR003749">
    <property type="entry name" value="ThiS/MoaD-like"/>
</dbReference>
<name>F2NMU3_MARHT</name>
<dbReference type="EMBL" id="CP002630">
    <property type="protein sequence ID" value="AEB12477.1"/>
    <property type="molecule type" value="Genomic_DNA"/>
</dbReference>
<dbReference type="eggNOG" id="COG2104">
    <property type="taxonomic scope" value="Bacteria"/>
</dbReference>
<dbReference type="Gene3D" id="3.10.20.30">
    <property type="match status" value="1"/>
</dbReference>
<dbReference type="PANTHER" id="PTHR34472">
    <property type="entry name" value="SULFUR CARRIER PROTEIN THIS"/>
    <property type="match status" value="1"/>
</dbReference>
<evidence type="ECO:0000313" key="2">
    <source>
        <dbReference type="Proteomes" id="UP000007030"/>
    </source>
</evidence>
<dbReference type="HOGENOM" id="CLU_174611_1_0_0"/>
<dbReference type="KEGG" id="mhd:Marky_1742"/>
<dbReference type="Proteomes" id="UP000007030">
    <property type="component" value="Chromosome"/>
</dbReference>
<dbReference type="InterPro" id="IPR016155">
    <property type="entry name" value="Mopterin_synth/thiamin_S_b"/>
</dbReference>